<dbReference type="RefSeq" id="WP_184636151.1">
    <property type="nucleotide sequence ID" value="NZ_BAABKT010000039.1"/>
</dbReference>
<dbReference type="EMBL" id="JACHLY010000001">
    <property type="protein sequence ID" value="MBB5999369.1"/>
    <property type="molecule type" value="Genomic_DNA"/>
</dbReference>
<name>A0A841EDG2_9ACTN</name>
<dbReference type="AlphaFoldDB" id="A0A841EDG2"/>
<feature type="compositionally biased region" description="Gly residues" evidence="1">
    <location>
        <begin position="213"/>
        <end position="229"/>
    </location>
</feature>
<dbReference type="Proteomes" id="UP000578077">
    <property type="component" value="Unassembled WGS sequence"/>
</dbReference>
<gene>
    <name evidence="2" type="ORF">HNR25_003120</name>
</gene>
<feature type="region of interest" description="Disordered" evidence="1">
    <location>
        <begin position="108"/>
        <end position="233"/>
    </location>
</feature>
<organism evidence="2 3">
    <name type="scientific">Streptomonospora salina</name>
    <dbReference type="NCBI Taxonomy" id="104205"/>
    <lineage>
        <taxon>Bacteria</taxon>
        <taxon>Bacillati</taxon>
        <taxon>Actinomycetota</taxon>
        <taxon>Actinomycetes</taxon>
        <taxon>Streptosporangiales</taxon>
        <taxon>Nocardiopsidaceae</taxon>
        <taxon>Streptomonospora</taxon>
    </lineage>
</organism>
<reference evidence="2 3" key="1">
    <citation type="submission" date="2020-08" db="EMBL/GenBank/DDBJ databases">
        <title>Sequencing the genomes of 1000 actinobacteria strains.</title>
        <authorList>
            <person name="Klenk H.-P."/>
        </authorList>
    </citation>
    <scope>NUCLEOTIDE SEQUENCE [LARGE SCALE GENOMIC DNA]</scope>
    <source>
        <strain evidence="2 3">DSM 44593</strain>
    </source>
</reference>
<keyword evidence="3" id="KW-1185">Reference proteome</keyword>
<evidence type="ECO:0000313" key="2">
    <source>
        <dbReference type="EMBL" id="MBB5999369.1"/>
    </source>
</evidence>
<sequence length="292" mass="29059">MTRTGLVLAVAAAVWFTDGSLRGAVVGSLLLGAVITTDLLAVRLRGGRRDRLDLWLALVLGRLREYIVYAGLAVGGTAAGVPDAWAWAAGALIALALRDSVAAARGADVGRPEWTPESGLPRPIEAVDPSRPPDDGAPGDASLTAELLGDPDPPSATGGDGRNESTGGAFSGIRTVPKGAPWPGWSAARAETPGAPPGPGRGADGSAAPPGTGATGGDGPLAGGSGTAGRPGARPRAALLARVAAFPQAARFGTVALTITIWDTRVTFIALIVGCAFAATAELTGGPDDTAR</sequence>
<evidence type="ECO:0000256" key="1">
    <source>
        <dbReference type="SAM" id="MobiDB-lite"/>
    </source>
</evidence>
<evidence type="ECO:0000313" key="3">
    <source>
        <dbReference type="Proteomes" id="UP000578077"/>
    </source>
</evidence>
<protein>
    <recommendedName>
        <fullName evidence="4">Transferase</fullName>
    </recommendedName>
</protein>
<evidence type="ECO:0008006" key="4">
    <source>
        <dbReference type="Google" id="ProtNLM"/>
    </source>
</evidence>
<accession>A0A841EDG2</accession>
<proteinExistence type="predicted"/>
<comment type="caution">
    <text evidence="2">The sequence shown here is derived from an EMBL/GenBank/DDBJ whole genome shotgun (WGS) entry which is preliminary data.</text>
</comment>